<dbReference type="OMA" id="AMLEQCQ"/>
<dbReference type="Proteomes" id="UP000008141">
    <property type="component" value="Unassembled WGS sequence"/>
</dbReference>
<dbReference type="InParanoid" id="E1ZL95"/>
<dbReference type="KEGG" id="cvr:CHLNCDRAFT_137115"/>
<protein>
    <submittedName>
        <fullName evidence="1">Uncharacterized protein</fullName>
    </submittedName>
</protein>
<dbReference type="STRING" id="554065.E1ZL95"/>
<dbReference type="eggNOG" id="ENOG502QPYJ">
    <property type="taxonomic scope" value="Eukaryota"/>
</dbReference>
<dbReference type="GeneID" id="17352650"/>
<name>E1ZL95_CHLVA</name>
<dbReference type="RefSeq" id="XP_005845466.1">
    <property type="nucleotide sequence ID" value="XM_005845404.1"/>
</dbReference>
<accession>E1ZL95</accession>
<reference evidence="1 2" key="1">
    <citation type="journal article" date="2010" name="Plant Cell">
        <title>The Chlorella variabilis NC64A genome reveals adaptation to photosymbiosis, coevolution with viruses, and cryptic sex.</title>
        <authorList>
            <person name="Blanc G."/>
            <person name="Duncan G."/>
            <person name="Agarkova I."/>
            <person name="Borodovsky M."/>
            <person name="Gurnon J."/>
            <person name="Kuo A."/>
            <person name="Lindquist E."/>
            <person name="Lucas S."/>
            <person name="Pangilinan J."/>
            <person name="Polle J."/>
            <person name="Salamov A."/>
            <person name="Terry A."/>
            <person name="Yamada T."/>
            <person name="Dunigan D.D."/>
            <person name="Grigoriev I.V."/>
            <person name="Claverie J.M."/>
            <person name="Van Etten J.L."/>
        </authorList>
    </citation>
    <scope>NUCLEOTIDE SEQUENCE [LARGE SCALE GENOMIC DNA]</scope>
    <source>
        <strain evidence="1 2">NC64A</strain>
    </source>
</reference>
<dbReference type="AlphaFoldDB" id="E1ZL95"/>
<dbReference type="OrthoDB" id="2014733at2759"/>
<sequence>MAGHKRAREVILGHSQAHKAPEGGALPALAAMEPSLEELELQHVLDRNRNELKQVAAKAGRGWLAPTATTEQGTEQLYSALEREVQSDAFTEALARSQHELQQHPPVPTADAAQGGCEVLAQDWWELKEDGELRVSEQTGDYVLVERDDVVRALSAFIAEYIVSLPDAKNMEPWQLQRAVGLTMAELRKGRVRRLVDWAKSLYRLGALGYGAFSCFSNPWVAKAVLAALWSCLRLMGRLVL</sequence>
<proteinExistence type="predicted"/>
<dbReference type="FunCoup" id="E1ZL95">
    <property type="interactions" value="243"/>
</dbReference>
<organism evidence="2">
    <name type="scientific">Chlorella variabilis</name>
    <name type="common">Green alga</name>
    <dbReference type="NCBI Taxonomy" id="554065"/>
    <lineage>
        <taxon>Eukaryota</taxon>
        <taxon>Viridiplantae</taxon>
        <taxon>Chlorophyta</taxon>
        <taxon>core chlorophytes</taxon>
        <taxon>Trebouxiophyceae</taxon>
        <taxon>Chlorellales</taxon>
        <taxon>Chlorellaceae</taxon>
        <taxon>Chlorella clade</taxon>
        <taxon>Chlorella</taxon>
    </lineage>
</organism>
<dbReference type="EMBL" id="GL433852">
    <property type="protein sequence ID" value="EFN53364.1"/>
    <property type="molecule type" value="Genomic_DNA"/>
</dbReference>
<keyword evidence="2" id="KW-1185">Reference proteome</keyword>
<dbReference type="PANTHER" id="PTHR33874">
    <property type="entry name" value="RING FINGER PROTEIN"/>
    <property type="match status" value="1"/>
</dbReference>
<dbReference type="PANTHER" id="PTHR33874:SF4">
    <property type="entry name" value="EXPRESSED PROTEIN"/>
    <property type="match status" value="1"/>
</dbReference>
<evidence type="ECO:0000313" key="2">
    <source>
        <dbReference type="Proteomes" id="UP000008141"/>
    </source>
</evidence>
<gene>
    <name evidence="1" type="ORF">CHLNCDRAFT_137115</name>
</gene>
<evidence type="ECO:0000313" key="1">
    <source>
        <dbReference type="EMBL" id="EFN53364.1"/>
    </source>
</evidence>